<proteinExistence type="predicted"/>
<evidence type="ECO:0000256" key="1">
    <source>
        <dbReference type="SAM" id="Phobius"/>
    </source>
</evidence>
<dbReference type="RefSeq" id="WP_093914356.1">
    <property type="nucleotide sequence ID" value="NZ_FONL01000031.1"/>
</dbReference>
<feature type="transmembrane region" description="Helical" evidence="1">
    <location>
        <begin position="74"/>
        <end position="95"/>
    </location>
</feature>
<keyword evidence="1" id="KW-0472">Membrane</keyword>
<feature type="transmembrane region" description="Helical" evidence="1">
    <location>
        <begin position="42"/>
        <end position="62"/>
    </location>
</feature>
<keyword evidence="1" id="KW-0812">Transmembrane</keyword>
<protein>
    <submittedName>
        <fullName evidence="2">Uncharacterized protein</fullName>
    </submittedName>
</protein>
<keyword evidence="3" id="KW-1185">Reference proteome</keyword>
<dbReference type="AlphaFoldDB" id="A0A1I2E9W5"/>
<organism evidence="2 3">
    <name type="scientific">Succiniclasticum ruminis DSM 9236</name>
    <dbReference type="NCBI Taxonomy" id="1123323"/>
    <lineage>
        <taxon>Bacteria</taxon>
        <taxon>Bacillati</taxon>
        <taxon>Bacillota</taxon>
        <taxon>Negativicutes</taxon>
        <taxon>Acidaminococcales</taxon>
        <taxon>Acidaminococcaceae</taxon>
        <taxon>Succiniclasticum</taxon>
    </lineage>
</organism>
<dbReference type="EMBL" id="FONL01000031">
    <property type="protein sequence ID" value="SFE89386.1"/>
    <property type="molecule type" value="Genomic_DNA"/>
</dbReference>
<evidence type="ECO:0000313" key="3">
    <source>
        <dbReference type="Proteomes" id="UP000198896"/>
    </source>
</evidence>
<accession>A0A1I2E9W5</accession>
<reference evidence="2 3" key="1">
    <citation type="submission" date="2016-10" db="EMBL/GenBank/DDBJ databases">
        <authorList>
            <person name="de Groot N.N."/>
        </authorList>
    </citation>
    <scope>NUCLEOTIDE SEQUENCE [LARGE SCALE GENOMIC DNA]</scope>
    <source>
        <strain evidence="2 3">DSM 9236</strain>
    </source>
</reference>
<evidence type="ECO:0000313" key="2">
    <source>
        <dbReference type="EMBL" id="SFE89386.1"/>
    </source>
</evidence>
<name>A0A1I2E9W5_9FIRM</name>
<sequence>MSKIFRTNKASLMLLKLTYELYRLENTVENKAQFTCCIKMNLYNLIVDISLILLILLSSNVINVKNDTLHTNMLILLAGIFFLNIINEAVIQIYLNKKDAYEKAEVYAMEILNNAPEFAVFNDNEKKFFFKLYVKRLRK</sequence>
<gene>
    <name evidence="2" type="ORF">SAMN05216245_13113</name>
</gene>
<keyword evidence="1" id="KW-1133">Transmembrane helix</keyword>
<dbReference type="Proteomes" id="UP000198896">
    <property type="component" value="Unassembled WGS sequence"/>
</dbReference>